<evidence type="ECO:0000313" key="1">
    <source>
        <dbReference type="EMBL" id="KAF3768190.1"/>
    </source>
</evidence>
<reference evidence="1" key="1">
    <citation type="journal article" date="2020" name="Phytopathology">
        <title>Genome sequence of the chestnut blight fungus Cryphonectria parasitica EP155: A fundamental resource for an archetypical invasive plant pathogen.</title>
        <authorList>
            <person name="Crouch J.A."/>
            <person name="Dawe A."/>
            <person name="Aerts A."/>
            <person name="Barry K."/>
            <person name="Churchill A.C.L."/>
            <person name="Grimwood J."/>
            <person name="Hillman B."/>
            <person name="Milgroom M.G."/>
            <person name="Pangilinan J."/>
            <person name="Smith M."/>
            <person name="Salamov A."/>
            <person name="Schmutz J."/>
            <person name="Yadav J."/>
            <person name="Grigoriev I.V."/>
            <person name="Nuss D."/>
        </authorList>
    </citation>
    <scope>NUCLEOTIDE SEQUENCE</scope>
    <source>
        <strain evidence="1">EP155</strain>
    </source>
</reference>
<dbReference type="EMBL" id="MU032345">
    <property type="protein sequence ID" value="KAF3768190.1"/>
    <property type="molecule type" value="Genomic_DNA"/>
</dbReference>
<dbReference type="Proteomes" id="UP000803844">
    <property type="component" value="Unassembled WGS sequence"/>
</dbReference>
<dbReference type="RefSeq" id="XP_040779151.1">
    <property type="nucleotide sequence ID" value="XM_040924603.1"/>
</dbReference>
<evidence type="ECO:0000313" key="2">
    <source>
        <dbReference type="Proteomes" id="UP000803844"/>
    </source>
</evidence>
<dbReference type="GeneID" id="63841732"/>
<organism evidence="1 2">
    <name type="scientific">Cryphonectria parasitica (strain ATCC 38755 / EP155)</name>
    <dbReference type="NCBI Taxonomy" id="660469"/>
    <lineage>
        <taxon>Eukaryota</taxon>
        <taxon>Fungi</taxon>
        <taxon>Dikarya</taxon>
        <taxon>Ascomycota</taxon>
        <taxon>Pezizomycotina</taxon>
        <taxon>Sordariomycetes</taxon>
        <taxon>Sordariomycetidae</taxon>
        <taxon>Diaporthales</taxon>
        <taxon>Cryphonectriaceae</taxon>
        <taxon>Cryphonectria-Endothia species complex</taxon>
        <taxon>Cryphonectria</taxon>
    </lineage>
</organism>
<sequence>MKTAAAETQCIGMQGMKMQSVEERRNLKELLPTPMPAHLEDRQPVQEQQSSCQCSKRPGLVRLLMFHCTED</sequence>
<proteinExistence type="predicted"/>
<comment type="caution">
    <text evidence="1">The sequence shown here is derived from an EMBL/GenBank/DDBJ whole genome shotgun (WGS) entry which is preliminary data.</text>
</comment>
<protein>
    <submittedName>
        <fullName evidence="1">Uncharacterized protein</fullName>
    </submittedName>
</protein>
<accession>A0A9P4Y833</accession>
<dbReference type="AlphaFoldDB" id="A0A9P4Y833"/>
<gene>
    <name evidence="1" type="ORF">M406DRAFT_58346</name>
</gene>
<name>A0A9P4Y833_CRYP1</name>
<keyword evidence="2" id="KW-1185">Reference proteome</keyword>